<dbReference type="RefSeq" id="WP_091549518.1">
    <property type="nucleotide sequence ID" value="NZ_FONY01000078.1"/>
</dbReference>
<dbReference type="Proteomes" id="UP000199513">
    <property type="component" value="Unassembled WGS sequence"/>
</dbReference>
<protein>
    <submittedName>
        <fullName evidence="1">Uncharacterized protein</fullName>
    </submittedName>
</protein>
<dbReference type="STRING" id="1003.SAMN04488541_10783"/>
<organism evidence="1 2">
    <name type="scientific">Thermoflexibacter ruber</name>
    <dbReference type="NCBI Taxonomy" id="1003"/>
    <lineage>
        <taxon>Bacteria</taxon>
        <taxon>Pseudomonadati</taxon>
        <taxon>Bacteroidota</taxon>
        <taxon>Cytophagia</taxon>
        <taxon>Cytophagales</taxon>
        <taxon>Thermoflexibacteraceae</taxon>
        <taxon>Thermoflexibacter</taxon>
    </lineage>
</organism>
<dbReference type="OrthoDB" id="3034945at2"/>
<keyword evidence="2" id="KW-1185">Reference proteome</keyword>
<gene>
    <name evidence="1" type="ORF">SAMN04488541_10783</name>
</gene>
<accession>A0A1I2K5P5</accession>
<evidence type="ECO:0000313" key="2">
    <source>
        <dbReference type="Proteomes" id="UP000199513"/>
    </source>
</evidence>
<dbReference type="AlphaFoldDB" id="A0A1I2K5P5"/>
<proteinExistence type="predicted"/>
<reference evidence="1 2" key="1">
    <citation type="submission" date="2016-10" db="EMBL/GenBank/DDBJ databases">
        <authorList>
            <person name="de Groot N.N."/>
        </authorList>
    </citation>
    <scope>NUCLEOTIDE SEQUENCE [LARGE SCALE GENOMIC DNA]</scope>
    <source>
        <strain>GEY</strain>
        <strain evidence="2">DSM 9560</strain>
    </source>
</reference>
<sequence>MEKSLKSFRLLIAPKQASWYISITITAFINYEYKDDNISNDINVNDVVLIRFKQNLKLSELEVSYLKKAIQQNLAKISNYLKVNNVIVITINEILLDDTFYQEEAIYYAMEGFLGLIFNFIPPPIVYSFNKQQNKFIFEIPI</sequence>
<dbReference type="EMBL" id="FONY01000078">
    <property type="protein sequence ID" value="SFF60381.1"/>
    <property type="molecule type" value="Genomic_DNA"/>
</dbReference>
<name>A0A1I2K5P5_9BACT</name>
<evidence type="ECO:0000313" key="1">
    <source>
        <dbReference type="EMBL" id="SFF60381.1"/>
    </source>
</evidence>